<evidence type="ECO:0000313" key="2">
    <source>
        <dbReference type="WBParaSite" id="scaffold9544_cov218.g14054"/>
    </source>
</evidence>
<proteinExistence type="predicted"/>
<dbReference type="AlphaFoldDB" id="A0A915NEN4"/>
<dbReference type="WBParaSite" id="scaffold9544_cov218.g14054">
    <property type="protein sequence ID" value="scaffold9544_cov218.g14054"/>
    <property type="gene ID" value="scaffold9544_cov218.g14054"/>
</dbReference>
<sequence length="280" mass="33203">ALKIDELEFNEKKNYLEQLIEQDLKGQPILLTINDMSSPKNFCQIYTINIIIDRCAIPAVYGILRSKRHATYESFFGIVHDRIPDWFPEILMSDFEISAMDAIKQVYKTALMKYFVKTWLGCRQIWNTQPIPPLYDEELGDYGQIDQFIRNWIIAEGLQHRNALFSPPMWNMCNRLEMDLCRTNNSLESWHMNWNSHFRSGFHPKLSEVVKKIEFEETHWKLLVEEFQISPANVIRGRGQKRRAAYVEQDANLLELYNTRCERHPFEYLKSVAHRMPDPI</sequence>
<reference evidence="2" key="1">
    <citation type="submission" date="2022-11" db="UniProtKB">
        <authorList>
            <consortium name="WormBaseParasite"/>
        </authorList>
    </citation>
    <scope>IDENTIFICATION</scope>
</reference>
<evidence type="ECO:0000313" key="1">
    <source>
        <dbReference type="Proteomes" id="UP000887561"/>
    </source>
</evidence>
<dbReference type="Proteomes" id="UP000887561">
    <property type="component" value="Unplaced"/>
</dbReference>
<keyword evidence="1" id="KW-1185">Reference proteome</keyword>
<organism evidence="1 2">
    <name type="scientific">Meloidogyne javanica</name>
    <name type="common">Root-knot nematode worm</name>
    <dbReference type="NCBI Taxonomy" id="6303"/>
    <lineage>
        <taxon>Eukaryota</taxon>
        <taxon>Metazoa</taxon>
        <taxon>Ecdysozoa</taxon>
        <taxon>Nematoda</taxon>
        <taxon>Chromadorea</taxon>
        <taxon>Rhabditida</taxon>
        <taxon>Tylenchina</taxon>
        <taxon>Tylenchomorpha</taxon>
        <taxon>Tylenchoidea</taxon>
        <taxon>Meloidogynidae</taxon>
        <taxon>Meloidogyninae</taxon>
        <taxon>Meloidogyne</taxon>
        <taxon>Meloidogyne incognita group</taxon>
    </lineage>
</organism>
<name>A0A915NEN4_MELJA</name>
<accession>A0A915NEN4</accession>
<protein>
    <submittedName>
        <fullName evidence="2">MULE transposase domain-containing protein</fullName>
    </submittedName>
</protein>